<reference evidence="2" key="1">
    <citation type="submission" date="2022-11" db="UniProtKB">
        <authorList>
            <consortium name="WormBaseParasite"/>
        </authorList>
    </citation>
    <scope>IDENTIFICATION</scope>
</reference>
<sequence length="90" mass="10273">MLQAAWREADDDDDCISIDDDAAAMMTRVTRTTGCYFLVLERTFKGWKRKKFSALRAELINMIFPIRIFDPNANDLSSNSVLVSLQLILV</sequence>
<name>A0A915J152_ROMCU</name>
<proteinExistence type="predicted"/>
<dbReference type="AlphaFoldDB" id="A0A915J152"/>
<evidence type="ECO:0000313" key="1">
    <source>
        <dbReference type="Proteomes" id="UP000887565"/>
    </source>
</evidence>
<keyword evidence="1" id="KW-1185">Reference proteome</keyword>
<dbReference type="WBParaSite" id="nRc.2.0.1.t20120-RA">
    <property type="protein sequence ID" value="nRc.2.0.1.t20120-RA"/>
    <property type="gene ID" value="nRc.2.0.1.g20120"/>
</dbReference>
<accession>A0A915J152</accession>
<protein>
    <submittedName>
        <fullName evidence="2">Uncharacterized protein</fullName>
    </submittedName>
</protein>
<evidence type="ECO:0000313" key="2">
    <source>
        <dbReference type="WBParaSite" id="nRc.2.0.1.t20120-RA"/>
    </source>
</evidence>
<dbReference type="Proteomes" id="UP000887565">
    <property type="component" value="Unplaced"/>
</dbReference>
<organism evidence="1 2">
    <name type="scientific">Romanomermis culicivorax</name>
    <name type="common">Nematode worm</name>
    <dbReference type="NCBI Taxonomy" id="13658"/>
    <lineage>
        <taxon>Eukaryota</taxon>
        <taxon>Metazoa</taxon>
        <taxon>Ecdysozoa</taxon>
        <taxon>Nematoda</taxon>
        <taxon>Enoplea</taxon>
        <taxon>Dorylaimia</taxon>
        <taxon>Mermithida</taxon>
        <taxon>Mermithoidea</taxon>
        <taxon>Mermithidae</taxon>
        <taxon>Romanomermis</taxon>
    </lineage>
</organism>